<organism evidence="6 7">
    <name type="scientific">Kushneria marisflavi</name>
    <dbReference type="NCBI Taxonomy" id="157779"/>
    <lineage>
        <taxon>Bacteria</taxon>
        <taxon>Pseudomonadati</taxon>
        <taxon>Pseudomonadota</taxon>
        <taxon>Gammaproteobacteria</taxon>
        <taxon>Oceanospirillales</taxon>
        <taxon>Halomonadaceae</taxon>
        <taxon>Kushneria</taxon>
    </lineage>
</organism>
<dbReference type="InterPro" id="IPR029045">
    <property type="entry name" value="ClpP/crotonase-like_dom_sf"/>
</dbReference>
<protein>
    <submittedName>
        <fullName evidence="6">Tail-specific protease</fullName>
    </submittedName>
</protein>
<dbReference type="PROSITE" id="PS50106">
    <property type="entry name" value="PDZ"/>
    <property type="match status" value="1"/>
</dbReference>
<evidence type="ECO:0000256" key="1">
    <source>
        <dbReference type="ARBA" id="ARBA00009179"/>
    </source>
</evidence>
<keyword evidence="2 5" id="KW-0645">Protease</keyword>
<dbReference type="SMART" id="SM00245">
    <property type="entry name" value="TSPc"/>
    <property type="match status" value="1"/>
</dbReference>
<dbReference type="Pfam" id="PF17804">
    <property type="entry name" value="TSP_NTD"/>
    <property type="match status" value="1"/>
</dbReference>
<proteinExistence type="inferred from homology"/>
<dbReference type="KEGG" id="kma:B9H00_15035"/>
<dbReference type="GO" id="GO:0004175">
    <property type="term" value="F:endopeptidase activity"/>
    <property type="evidence" value="ECO:0007669"/>
    <property type="project" value="TreeGrafter"/>
</dbReference>
<comment type="similarity">
    <text evidence="1 5">Belongs to the peptidase S41A family.</text>
</comment>
<dbReference type="EMBL" id="CP021358">
    <property type="protein sequence ID" value="ART64200.1"/>
    <property type="molecule type" value="Genomic_DNA"/>
</dbReference>
<keyword evidence="3 5" id="KW-0378">Hydrolase</keyword>
<dbReference type="InterPro" id="IPR040573">
    <property type="entry name" value="TSP_N"/>
</dbReference>
<dbReference type="Pfam" id="PF03572">
    <property type="entry name" value="Peptidase_S41"/>
    <property type="match status" value="1"/>
</dbReference>
<dbReference type="InterPro" id="IPR036034">
    <property type="entry name" value="PDZ_sf"/>
</dbReference>
<dbReference type="SMART" id="SM00228">
    <property type="entry name" value="PDZ"/>
    <property type="match status" value="1"/>
</dbReference>
<accession>A0A240UT60</accession>
<dbReference type="AlphaFoldDB" id="A0A240UT60"/>
<gene>
    <name evidence="6" type="ORF">B9H00_15035</name>
</gene>
<dbReference type="Pfam" id="PF00595">
    <property type="entry name" value="PDZ"/>
    <property type="match status" value="1"/>
</dbReference>
<dbReference type="PANTHER" id="PTHR32060:SF22">
    <property type="entry name" value="CARBOXYL-TERMINAL-PROCESSING PEPTIDASE 3, CHLOROPLASTIC"/>
    <property type="match status" value="1"/>
</dbReference>
<dbReference type="FunFam" id="3.90.226.10:FF:000090">
    <property type="entry name" value="Tail-specific protease"/>
    <property type="match status" value="1"/>
</dbReference>
<evidence type="ECO:0000313" key="7">
    <source>
        <dbReference type="Proteomes" id="UP000194457"/>
    </source>
</evidence>
<evidence type="ECO:0000256" key="2">
    <source>
        <dbReference type="ARBA" id="ARBA00022670"/>
    </source>
</evidence>
<keyword evidence="7" id="KW-1185">Reference proteome</keyword>
<dbReference type="SUPFAM" id="SSF52096">
    <property type="entry name" value="ClpP/crotonase"/>
    <property type="match status" value="1"/>
</dbReference>
<dbReference type="PANTHER" id="PTHR32060">
    <property type="entry name" value="TAIL-SPECIFIC PROTEASE"/>
    <property type="match status" value="1"/>
</dbReference>
<dbReference type="OrthoDB" id="9812068at2"/>
<evidence type="ECO:0000256" key="3">
    <source>
        <dbReference type="ARBA" id="ARBA00022801"/>
    </source>
</evidence>
<evidence type="ECO:0000313" key="6">
    <source>
        <dbReference type="EMBL" id="ART64200.1"/>
    </source>
</evidence>
<dbReference type="RefSeq" id="WP_086901336.1">
    <property type="nucleotide sequence ID" value="NZ_CP021358.1"/>
</dbReference>
<dbReference type="CDD" id="cd07560">
    <property type="entry name" value="Peptidase_S41_CPP"/>
    <property type="match status" value="1"/>
</dbReference>
<dbReference type="GO" id="GO:0007165">
    <property type="term" value="P:signal transduction"/>
    <property type="evidence" value="ECO:0007669"/>
    <property type="project" value="TreeGrafter"/>
</dbReference>
<dbReference type="InterPro" id="IPR020992">
    <property type="entry name" value="Tail_Prtase_C"/>
</dbReference>
<dbReference type="InterPro" id="IPR001478">
    <property type="entry name" value="PDZ"/>
</dbReference>
<dbReference type="Proteomes" id="UP000194457">
    <property type="component" value="Chromosome"/>
</dbReference>
<dbReference type="GO" id="GO:0006508">
    <property type="term" value="P:proteolysis"/>
    <property type="evidence" value="ECO:0007669"/>
    <property type="project" value="UniProtKB-KW"/>
</dbReference>
<dbReference type="CDD" id="cd06782">
    <property type="entry name" value="cpPDZ_CPP-like"/>
    <property type="match status" value="1"/>
</dbReference>
<dbReference type="GO" id="GO:0008236">
    <property type="term" value="F:serine-type peptidase activity"/>
    <property type="evidence" value="ECO:0007669"/>
    <property type="project" value="UniProtKB-KW"/>
</dbReference>
<name>A0A240UT60_9GAMM</name>
<dbReference type="Gene3D" id="2.30.42.10">
    <property type="match status" value="1"/>
</dbReference>
<dbReference type="SUPFAM" id="SSF50156">
    <property type="entry name" value="PDZ domain-like"/>
    <property type="match status" value="1"/>
</dbReference>
<dbReference type="GO" id="GO:0030288">
    <property type="term" value="C:outer membrane-bounded periplasmic space"/>
    <property type="evidence" value="ECO:0007669"/>
    <property type="project" value="TreeGrafter"/>
</dbReference>
<dbReference type="InterPro" id="IPR005151">
    <property type="entry name" value="Tail-specific_protease"/>
</dbReference>
<reference evidence="6 7" key="1">
    <citation type="submission" date="2017-05" db="EMBL/GenBank/DDBJ databases">
        <authorList>
            <person name="Song R."/>
            <person name="Chenine A.L."/>
            <person name="Ruprecht R.M."/>
        </authorList>
    </citation>
    <scope>NUCLEOTIDE SEQUENCE [LARGE SCALE GENOMIC DNA]</scope>
    <source>
        <strain evidence="6">SW32</strain>
    </source>
</reference>
<evidence type="ECO:0000256" key="4">
    <source>
        <dbReference type="ARBA" id="ARBA00022825"/>
    </source>
</evidence>
<evidence type="ECO:0000256" key="5">
    <source>
        <dbReference type="RuleBase" id="RU004404"/>
    </source>
</evidence>
<dbReference type="Gene3D" id="3.90.226.10">
    <property type="entry name" value="2-enoyl-CoA Hydratase, Chain A, domain 1"/>
    <property type="match status" value="1"/>
</dbReference>
<dbReference type="NCBIfam" id="TIGR00225">
    <property type="entry name" value="prc"/>
    <property type="match status" value="1"/>
</dbReference>
<keyword evidence="4 5" id="KW-0720">Serine protease</keyword>
<sequence length="734" mass="81645">MSLFAPARNIAVFALCLLTALPAMGDEAIKPTDEGRQASREVIQSLEYGHYEPVTLNNGWSDKVFSRMLKLLDSQHAYLTREDIAQYGDLRTSLDEMLVEGDLDRVYAFYNLYQSRLENRLEWLIDRLENHPDFDFTGNERLPTNLEDADWAENQQELDDLWRRRLKNAALTLSLAPDTSQDQPVVDTSVLSEIVTVPAQPSTTSSAGDDSGKTMTSEKIAKQLADRYKSQLSRVKQTNTEDVLSVVLNAATGSVDPHSEYLSPSRGESFDIQMKLSLEGIGALLQQDSEYVRVSSLVSGGPAERSGQLKPADRIVAVGDGDKGEMISVIGMRLDEVVEHIRGPKGSKVRLEIIPAKAVDVTQTRTIEITRDTVSLEDQAASSRVIESHRNGETHRIGVIKVPAFYVDFDAYQAGDKNYRSSTRDVAQLIDKLKKQNVEGIVLDMRGNGGGALQEANSMVGLFIDRGPTVQVRDARGRISLYGDTDRGAAYDGPLTVLVDRLSASASEIFAGAIQDYGRGLILGNQTFGKGTVQTLSDLSHGELKLTRAKFYRISGESTQLRGVEPDITFPSLIDKEEIGESALDNALPWDTVRPVSYRMYGEPWQFVEQLRQRHEQRAQNNPNFHYLTREAQLAEQFQAQNNTVSLNREQRKREMEAQEAEQLALENQRRRALGLPEIDTWTDARDEALQAGEDSEYESPIQQAGLDESAEILLDYVLLTNKDSKPGSSAGRP</sequence>
<dbReference type="InterPro" id="IPR004447">
    <property type="entry name" value="Peptidase_S41A"/>
</dbReference>
<dbReference type="Pfam" id="PF11818">
    <property type="entry name" value="DUF3340"/>
    <property type="match status" value="1"/>
</dbReference>